<dbReference type="EMBL" id="GG738845">
    <property type="protein sequence ID" value="EFC50568.1"/>
    <property type="molecule type" value="Genomic_DNA"/>
</dbReference>
<reference evidence="2 3" key="1">
    <citation type="journal article" date="2010" name="Cell">
        <title>The genome of Naegleria gruberi illuminates early eukaryotic versatility.</title>
        <authorList>
            <person name="Fritz-Laylin L.K."/>
            <person name="Prochnik S.E."/>
            <person name="Ginger M.L."/>
            <person name="Dacks J.B."/>
            <person name="Carpenter M.L."/>
            <person name="Field M.C."/>
            <person name="Kuo A."/>
            <person name="Paredez A."/>
            <person name="Chapman J."/>
            <person name="Pham J."/>
            <person name="Shu S."/>
            <person name="Neupane R."/>
            <person name="Cipriano M."/>
            <person name="Mancuso J."/>
            <person name="Tu H."/>
            <person name="Salamov A."/>
            <person name="Lindquist E."/>
            <person name="Shapiro H."/>
            <person name="Lucas S."/>
            <person name="Grigoriev I.V."/>
            <person name="Cande W.Z."/>
            <person name="Fulton C."/>
            <person name="Rokhsar D.S."/>
            <person name="Dawson S.C."/>
        </authorList>
    </citation>
    <scope>NUCLEOTIDE SEQUENCE [LARGE SCALE GENOMIC DNA]</scope>
    <source>
        <strain evidence="2 3">NEG-M</strain>
    </source>
</reference>
<sequence>MSLNKERGNSLIRSLHLGNVRPHLQTFGGGSIGEFLDSGNIMNSGLLPARLDLFSTPTRGRSNTNGSVHSIVPETSINYELFSLKRIMSLSTGTYPVSQSTHNSNDYLIDTAQWEEISMSQSYWNKYIMKEKKSADFLDYDKASSNDSLGNPSNLDTSSISSSTNGSSQNVGDDFFTNAIKQNATSASPRKRPTSENYSKDISNVSKPVTFKNVISGGSSTLYNVIACLCSNNVIVLRFFGTVKYIERDDEKHKHGKYNDEDEMSETESVASVGSVNNMGGANLRMEDEDYSNNRLCSPIVRCLSYFQENEIDIETISMEESARWLSCITAEGDVYIVPICRLFFPYNLDNSYPFKKNQDDSNGGINLHPSLMDYTLYQVDTPSENNSQNNQFTEALSLNLMKNMELVVANSSSSLKKHQQVQKYYQQHLLQTQSLLEPIERIVMTSNTRTKRQYTPLKHGQVTCSAWWVSFSNHPLKKYYVIFGTDRGFLVF</sequence>
<feature type="region of interest" description="Disordered" evidence="1">
    <location>
        <begin position="182"/>
        <end position="201"/>
    </location>
</feature>
<dbReference type="VEuPathDB" id="AmoebaDB:NAEGRDRAFT_61648"/>
<dbReference type="RefSeq" id="XP_002683312.1">
    <property type="nucleotide sequence ID" value="XM_002683266.1"/>
</dbReference>
<feature type="compositionally biased region" description="Low complexity" evidence="1">
    <location>
        <begin position="151"/>
        <end position="168"/>
    </location>
</feature>
<dbReference type="InParanoid" id="D2UX59"/>
<feature type="region of interest" description="Disordered" evidence="1">
    <location>
        <begin position="146"/>
        <end position="168"/>
    </location>
</feature>
<keyword evidence="3" id="KW-1185">Reference proteome</keyword>
<protein>
    <submittedName>
        <fullName evidence="2">Predicted protein</fullName>
    </submittedName>
</protein>
<dbReference type="GeneID" id="8864025"/>
<proteinExistence type="predicted"/>
<dbReference type="AlphaFoldDB" id="D2UX59"/>
<dbReference type="KEGG" id="ngr:NAEGRDRAFT_61648"/>
<accession>D2UX59</accession>
<organism evidence="3">
    <name type="scientific">Naegleria gruberi</name>
    <name type="common">Amoeba</name>
    <dbReference type="NCBI Taxonomy" id="5762"/>
    <lineage>
        <taxon>Eukaryota</taxon>
        <taxon>Discoba</taxon>
        <taxon>Heterolobosea</taxon>
        <taxon>Tetramitia</taxon>
        <taxon>Eutetramitia</taxon>
        <taxon>Vahlkampfiidae</taxon>
        <taxon>Naegleria</taxon>
    </lineage>
</organism>
<evidence type="ECO:0000256" key="1">
    <source>
        <dbReference type="SAM" id="MobiDB-lite"/>
    </source>
</evidence>
<evidence type="ECO:0000313" key="3">
    <source>
        <dbReference type="Proteomes" id="UP000006671"/>
    </source>
</evidence>
<name>D2UX59_NAEGR</name>
<evidence type="ECO:0000313" key="2">
    <source>
        <dbReference type="EMBL" id="EFC50568.1"/>
    </source>
</evidence>
<dbReference type="Proteomes" id="UP000006671">
    <property type="component" value="Unassembled WGS sequence"/>
</dbReference>
<gene>
    <name evidence="2" type="ORF">NAEGRDRAFT_61648</name>
</gene>